<sequence length="93" mass="10625">MKTATDLYLGWSPPRIRDNEQRLGKVKHWIRIRIKAMMEPLFKWQRNVKDMHYFGGSTVSTGWRMVEVVGLVNSGGGFETCLKGMVSTVAQLP</sequence>
<dbReference type="Proteomes" id="UP000549394">
    <property type="component" value="Unassembled WGS sequence"/>
</dbReference>
<comment type="caution">
    <text evidence="1">The sequence shown here is derived from an EMBL/GenBank/DDBJ whole genome shotgun (WGS) entry which is preliminary data.</text>
</comment>
<organism evidence="1 2">
    <name type="scientific">Dimorphilus gyrociliatus</name>
    <dbReference type="NCBI Taxonomy" id="2664684"/>
    <lineage>
        <taxon>Eukaryota</taxon>
        <taxon>Metazoa</taxon>
        <taxon>Spiralia</taxon>
        <taxon>Lophotrochozoa</taxon>
        <taxon>Annelida</taxon>
        <taxon>Polychaeta</taxon>
        <taxon>Polychaeta incertae sedis</taxon>
        <taxon>Dinophilidae</taxon>
        <taxon>Dimorphilus</taxon>
    </lineage>
</organism>
<proteinExistence type="predicted"/>
<keyword evidence="2" id="KW-1185">Reference proteome</keyword>
<evidence type="ECO:0000313" key="2">
    <source>
        <dbReference type="Proteomes" id="UP000549394"/>
    </source>
</evidence>
<dbReference type="AlphaFoldDB" id="A0A7I8WDM7"/>
<protein>
    <submittedName>
        <fullName evidence="1">DgyrCDS14398</fullName>
    </submittedName>
</protein>
<gene>
    <name evidence="1" type="ORF">DGYR_LOCUS13483</name>
</gene>
<reference evidence="1 2" key="1">
    <citation type="submission" date="2020-08" db="EMBL/GenBank/DDBJ databases">
        <authorList>
            <person name="Hejnol A."/>
        </authorList>
    </citation>
    <scope>NUCLEOTIDE SEQUENCE [LARGE SCALE GENOMIC DNA]</scope>
</reference>
<evidence type="ECO:0000313" key="1">
    <source>
        <dbReference type="EMBL" id="CAD5126229.1"/>
    </source>
</evidence>
<dbReference type="EMBL" id="CAJFCJ010000035">
    <property type="protein sequence ID" value="CAD5126229.1"/>
    <property type="molecule type" value="Genomic_DNA"/>
</dbReference>
<name>A0A7I8WDM7_9ANNE</name>
<accession>A0A7I8WDM7</accession>